<feature type="region of interest" description="Disordered" evidence="1">
    <location>
        <begin position="1"/>
        <end position="26"/>
    </location>
</feature>
<protein>
    <submittedName>
        <fullName evidence="3">Uncharacterized protein</fullName>
    </submittedName>
</protein>
<organism evidence="3">
    <name type="scientific">uncultured bacterium pBIO2079</name>
    <dbReference type="NCBI Taxonomy" id="1478040"/>
    <lineage>
        <taxon>Bacteria</taxon>
        <taxon>environmental samples</taxon>
    </lineage>
</organism>
<accession>A0A075FAD5</accession>
<dbReference type="EMBL" id="KJ531199">
    <property type="protein sequence ID" value="AIE77265.1"/>
    <property type="molecule type" value="Genomic_DNA"/>
</dbReference>
<evidence type="ECO:0000256" key="2">
    <source>
        <dbReference type="SAM" id="Phobius"/>
    </source>
</evidence>
<dbReference type="AlphaFoldDB" id="A0A075FAD5"/>
<keyword evidence="2" id="KW-1133">Transmembrane helix</keyword>
<proteinExistence type="predicted"/>
<evidence type="ECO:0000256" key="1">
    <source>
        <dbReference type="SAM" id="MobiDB-lite"/>
    </source>
</evidence>
<evidence type="ECO:0000313" key="3">
    <source>
        <dbReference type="EMBL" id="AIE77265.1"/>
    </source>
</evidence>
<reference evidence="3" key="2">
    <citation type="submission" date="2014-02" db="EMBL/GenBank/DDBJ databases">
        <authorList>
            <person name="Curson A.R.J."/>
            <person name="Burns O.J."/>
            <person name="Voget S."/>
            <person name="Daniel R."/>
            <person name="Todd J.D."/>
            <person name="McInnis K."/>
            <person name="Wexler M."/>
            <person name="Johnston A.W.B."/>
        </authorList>
    </citation>
    <scope>NUCLEOTIDE SEQUENCE</scope>
</reference>
<reference evidence="3" key="1">
    <citation type="journal article" date="2014" name="PLoS ONE">
        <title>Screening of metagenomic and genomic libraries reveals three classes of bacterial enzymes that overcome the toxicity of acrylate.</title>
        <authorList>
            <person name="Curson A.R."/>
            <person name="Burns O.J."/>
            <person name="Voget S."/>
            <person name="Daniel R."/>
            <person name="Todd J.D."/>
            <person name="McInnis K."/>
            <person name="Wexler M."/>
            <person name="Johnston A.W."/>
        </authorList>
    </citation>
    <scope>NUCLEOTIDE SEQUENCE</scope>
</reference>
<name>A0A075FAD5_9BACT</name>
<keyword evidence="2" id="KW-0812">Transmembrane</keyword>
<keyword evidence="2" id="KW-0472">Membrane</keyword>
<sequence>MFARNRQLYMQRDSPLPGGSGRPGRHMGLPLQKIIKISVNHRKSATLMATLGSICVPCGYVICGYFHINPYFVSNPWRNGTGAVPYT</sequence>
<gene>
    <name evidence="3" type="ORF">pBIO2079_04</name>
</gene>
<feature type="transmembrane region" description="Helical" evidence="2">
    <location>
        <begin position="45"/>
        <end position="68"/>
    </location>
</feature>